<evidence type="ECO:0000313" key="3">
    <source>
        <dbReference type="Proteomes" id="UP000775547"/>
    </source>
</evidence>
<accession>A0A9P7KBA8</accession>
<feature type="compositionally biased region" description="Basic and acidic residues" evidence="1">
    <location>
        <begin position="55"/>
        <end position="68"/>
    </location>
</feature>
<sequence>MSARTWTPRGASPPRDAFRASASAGLGSDSRVPSPPPSRETSALGAVSPDWDPEPPARYDSRNHERPSSSRGALGFTETRPSVAQEARTTRPLLEEQTQGNRDRHAPTATPRVGSLEGRLGDRYEGFAAPQRQPHALPMNPALHRDHNTSLTPDTNRRYSDRRSMQPGYGGSAAWADSVPPSNRAKGFHAQPVSNDQLPPASRTPRNRQYPSNYPPDESMDMDDESRYAHEDHESQHRPEMARQGGSLLARMSLNRNGDDVRNESVPQSLRDRVQVPAKRDRDMMGERYAVDDSFGGDDGDPALKKMRRKSTKPRKLKRGPS</sequence>
<reference evidence="2" key="1">
    <citation type="submission" date="2020-07" db="EMBL/GenBank/DDBJ databases">
        <authorList>
            <person name="Nieuwenhuis M."/>
            <person name="Van De Peppel L.J.J."/>
        </authorList>
    </citation>
    <scope>NUCLEOTIDE SEQUENCE</scope>
    <source>
        <strain evidence="2">AP01</strain>
        <tissue evidence="2">Mycelium</tissue>
    </source>
</reference>
<evidence type="ECO:0000313" key="2">
    <source>
        <dbReference type="EMBL" id="KAG5645521.1"/>
    </source>
</evidence>
<feature type="compositionally biased region" description="Basic and acidic residues" evidence="1">
    <location>
        <begin position="270"/>
        <end position="291"/>
    </location>
</feature>
<proteinExistence type="predicted"/>
<keyword evidence="3" id="KW-1185">Reference proteome</keyword>
<name>A0A9P7KBA8_9AGAR</name>
<dbReference type="EMBL" id="JABCKV010000038">
    <property type="protein sequence ID" value="KAG5645521.1"/>
    <property type="molecule type" value="Genomic_DNA"/>
</dbReference>
<organism evidence="2 3">
    <name type="scientific">Asterophora parasitica</name>
    <dbReference type="NCBI Taxonomy" id="117018"/>
    <lineage>
        <taxon>Eukaryota</taxon>
        <taxon>Fungi</taxon>
        <taxon>Dikarya</taxon>
        <taxon>Basidiomycota</taxon>
        <taxon>Agaricomycotina</taxon>
        <taxon>Agaricomycetes</taxon>
        <taxon>Agaricomycetidae</taxon>
        <taxon>Agaricales</taxon>
        <taxon>Tricholomatineae</taxon>
        <taxon>Lyophyllaceae</taxon>
        <taxon>Asterophora</taxon>
    </lineage>
</organism>
<dbReference type="OrthoDB" id="548295at2759"/>
<feature type="compositionally biased region" description="Basic and acidic residues" evidence="1">
    <location>
        <begin position="155"/>
        <end position="164"/>
    </location>
</feature>
<gene>
    <name evidence="2" type="ORF">DXG03_005932</name>
</gene>
<comment type="caution">
    <text evidence="2">The sequence shown here is derived from an EMBL/GenBank/DDBJ whole genome shotgun (WGS) entry which is preliminary data.</text>
</comment>
<reference evidence="2" key="2">
    <citation type="submission" date="2021-10" db="EMBL/GenBank/DDBJ databases">
        <title>Phylogenomics reveals ancestral predisposition of the termite-cultivated fungus Termitomyces towards a domesticated lifestyle.</title>
        <authorList>
            <person name="Auxier B."/>
            <person name="Grum-Grzhimaylo A."/>
            <person name="Cardenas M.E."/>
            <person name="Lodge J.D."/>
            <person name="Laessoe T."/>
            <person name="Pedersen O."/>
            <person name="Smith M.E."/>
            <person name="Kuyper T.W."/>
            <person name="Franco-Molano E.A."/>
            <person name="Baroni T.J."/>
            <person name="Aanen D.K."/>
        </authorList>
    </citation>
    <scope>NUCLEOTIDE SEQUENCE</scope>
    <source>
        <strain evidence="2">AP01</strain>
        <tissue evidence="2">Mycelium</tissue>
    </source>
</reference>
<evidence type="ECO:0000256" key="1">
    <source>
        <dbReference type="SAM" id="MobiDB-lite"/>
    </source>
</evidence>
<dbReference type="Proteomes" id="UP000775547">
    <property type="component" value="Unassembled WGS sequence"/>
</dbReference>
<dbReference type="AlphaFoldDB" id="A0A9P7KBA8"/>
<protein>
    <submittedName>
        <fullName evidence="2">Uncharacterized protein</fullName>
    </submittedName>
</protein>
<feature type="compositionally biased region" description="Basic residues" evidence="1">
    <location>
        <begin position="305"/>
        <end position="322"/>
    </location>
</feature>
<feature type="region of interest" description="Disordered" evidence="1">
    <location>
        <begin position="1"/>
        <end position="322"/>
    </location>
</feature>
<feature type="compositionally biased region" description="Basic and acidic residues" evidence="1">
    <location>
        <begin position="225"/>
        <end position="241"/>
    </location>
</feature>